<dbReference type="EMBL" id="WERX01000013">
    <property type="protein sequence ID" value="MDV7694258.1"/>
    <property type="molecule type" value="Genomic_DNA"/>
</dbReference>
<feature type="transmembrane region" description="Helical" evidence="1">
    <location>
        <begin position="174"/>
        <end position="196"/>
    </location>
</feature>
<protein>
    <submittedName>
        <fullName evidence="2">DUF2812 domain-containing protein</fullName>
    </submittedName>
</protein>
<comment type="caution">
    <text evidence="2">The sequence shown here is derived from an EMBL/GenBank/DDBJ whole genome shotgun (WGS) entry which is preliminary data.</text>
</comment>
<evidence type="ECO:0000313" key="3">
    <source>
        <dbReference type="Proteomes" id="UP001275867"/>
    </source>
</evidence>
<gene>
    <name evidence="2" type="ORF">GA842_05020</name>
</gene>
<sequence>MKIHKILMELQGTETRKNIMKRIKFLLKGSEEEERWLNDYSRQGWELSNVGKYSYGFKKKENARNVNTNYPLNMNNSDSERIRLIQEYQIKNPPINVQYYFTTDKEKANSKNKEDIILSSKIATNMREKMVKLQLSWAILGVLLLMVMMLILTFSGAASQSSIGVLGALLSNPVFWVLFLIWLVGLTFILKASGYYKRIDEKYRLLTKNFSGSVLDIKFVTITSSDKNLNMDLVKDLGNWQLVSQKNGDFQYAVHTLISDNEIKQRVQTEVPDVKSVEFVKPVGFLWIP</sequence>
<feature type="transmembrane region" description="Helical" evidence="1">
    <location>
        <begin position="135"/>
        <end position="154"/>
    </location>
</feature>
<keyword evidence="1" id="KW-0812">Transmembrane</keyword>
<evidence type="ECO:0000256" key="1">
    <source>
        <dbReference type="SAM" id="Phobius"/>
    </source>
</evidence>
<evidence type="ECO:0000313" key="2">
    <source>
        <dbReference type="EMBL" id="MDV7694258.1"/>
    </source>
</evidence>
<accession>A0AAP5TCZ5</accession>
<dbReference type="AlphaFoldDB" id="A0AAP5TCZ5"/>
<reference evidence="2" key="1">
    <citation type="submission" date="2019-10" db="EMBL/GenBank/DDBJ databases">
        <title>Malate fermentation in French cider.</title>
        <authorList>
            <person name="Cousin F.J."/>
            <person name="Medina Fernandez S."/>
            <person name="Misery B."/>
            <person name="Laplace J.-M."/>
            <person name="Cretenet M."/>
        </authorList>
    </citation>
    <scope>NUCLEOTIDE SEQUENCE</scope>
    <source>
        <strain evidence="2">UCMA15901</strain>
    </source>
</reference>
<proteinExistence type="predicted"/>
<dbReference type="Proteomes" id="UP001275867">
    <property type="component" value="Unassembled WGS sequence"/>
</dbReference>
<keyword evidence="1" id="KW-1133">Transmembrane helix</keyword>
<name>A0AAP5TCZ5_9LACO</name>
<organism evidence="2 3">
    <name type="scientific">Pediococcus parvulus</name>
    <dbReference type="NCBI Taxonomy" id="54062"/>
    <lineage>
        <taxon>Bacteria</taxon>
        <taxon>Bacillati</taxon>
        <taxon>Bacillota</taxon>
        <taxon>Bacilli</taxon>
        <taxon>Lactobacillales</taxon>
        <taxon>Lactobacillaceae</taxon>
        <taxon>Pediococcus</taxon>
    </lineage>
</organism>
<keyword evidence="1" id="KW-0472">Membrane</keyword>